<accession>A0AAN7RUA8</accession>
<protein>
    <submittedName>
        <fullName evidence="2">Uncharacterized protein</fullName>
    </submittedName>
</protein>
<keyword evidence="3" id="KW-1185">Reference proteome</keyword>
<evidence type="ECO:0000256" key="1">
    <source>
        <dbReference type="SAM" id="MobiDB-lite"/>
    </source>
</evidence>
<evidence type="ECO:0000313" key="3">
    <source>
        <dbReference type="Proteomes" id="UP001333110"/>
    </source>
</evidence>
<proteinExistence type="predicted"/>
<feature type="region of interest" description="Disordered" evidence="1">
    <location>
        <begin position="1"/>
        <end position="27"/>
    </location>
</feature>
<dbReference type="Proteomes" id="UP001333110">
    <property type="component" value="Unassembled WGS sequence"/>
</dbReference>
<organism evidence="2 3">
    <name type="scientific">Mycteria americana</name>
    <name type="common">Wood stork</name>
    <dbReference type="NCBI Taxonomy" id="33587"/>
    <lineage>
        <taxon>Eukaryota</taxon>
        <taxon>Metazoa</taxon>
        <taxon>Chordata</taxon>
        <taxon>Craniata</taxon>
        <taxon>Vertebrata</taxon>
        <taxon>Euteleostomi</taxon>
        <taxon>Archelosauria</taxon>
        <taxon>Archosauria</taxon>
        <taxon>Dinosauria</taxon>
        <taxon>Saurischia</taxon>
        <taxon>Theropoda</taxon>
        <taxon>Coelurosauria</taxon>
        <taxon>Aves</taxon>
        <taxon>Neognathae</taxon>
        <taxon>Neoaves</taxon>
        <taxon>Aequornithes</taxon>
        <taxon>Ciconiiformes</taxon>
        <taxon>Ciconiidae</taxon>
        <taxon>Mycteria</taxon>
    </lineage>
</organism>
<dbReference type="EMBL" id="JAUNZN010000022">
    <property type="protein sequence ID" value="KAK4809206.1"/>
    <property type="molecule type" value="Genomic_DNA"/>
</dbReference>
<gene>
    <name evidence="2" type="ORF">QYF61_009403</name>
</gene>
<comment type="caution">
    <text evidence="2">The sequence shown here is derived from an EMBL/GenBank/DDBJ whole genome shotgun (WGS) entry which is preliminary data.</text>
</comment>
<sequence length="99" mass="10647">MPGALRSLQNVIPLGEGEVDAPQDPETQLQEQEKRIEISCALAAEASRRGRMLSGKARGDTEGLSLPAPWETRPQVALRAERVGRVRAGQVGQVGCRTS</sequence>
<evidence type="ECO:0000313" key="2">
    <source>
        <dbReference type="EMBL" id="KAK4809206.1"/>
    </source>
</evidence>
<feature type="region of interest" description="Disordered" evidence="1">
    <location>
        <begin position="49"/>
        <end position="68"/>
    </location>
</feature>
<dbReference type="AlphaFoldDB" id="A0AAN7RUA8"/>
<reference evidence="2 3" key="1">
    <citation type="journal article" date="2023" name="J. Hered.">
        <title>Chromosome-level genome of the wood stork (Mycteria americana) provides insight into avian chromosome evolution.</title>
        <authorList>
            <person name="Flamio R. Jr."/>
            <person name="Ramstad K.M."/>
        </authorList>
    </citation>
    <scope>NUCLEOTIDE SEQUENCE [LARGE SCALE GENOMIC DNA]</scope>
    <source>
        <strain evidence="2">JAX WOST 10</strain>
    </source>
</reference>
<name>A0AAN7RUA8_MYCAM</name>